<accession>A0A0Q0YLE6</accession>
<dbReference type="PATRIC" id="fig|1544416.3.peg.2275"/>
<dbReference type="InterPro" id="IPR010985">
    <property type="entry name" value="Ribbon_hlx_hlx"/>
</dbReference>
<evidence type="ECO:0000313" key="2">
    <source>
        <dbReference type="Proteomes" id="UP000050517"/>
    </source>
</evidence>
<protein>
    <submittedName>
        <fullName evidence="1">HicB family protein</fullName>
    </submittedName>
</protein>
<name>A0A0Q0YLE6_9CORY</name>
<proteinExistence type="predicted"/>
<dbReference type="InterPro" id="IPR008651">
    <property type="entry name" value="Uncharacterised_HicB"/>
</dbReference>
<dbReference type="Pfam" id="PF05534">
    <property type="entry name" value="HicB"/>
    <property type="match status" value="1"/>
</dbReference>
<keyword evidence="2" id="KW-1185">Reference proteome</keyword>
<organism evidence="1 2">
    <name type="scientific">Corynebacterium oculi</name>
    <dbReference type="NCBI Taxonomy" id="1544416"/>
    <lineage>
        <taxon>Bacteria</taxon>
        <taxon>Bacillati</taxon>
        <taxon>Actinomycetota</taxon>
        <taxon>Actinomycetes</taxon>
        <taxon>Mycobacteriales</taxon>
        <taxon>Corynebacteriaceae</taxon>
        <taxon>Corynebacterium</taxon>
    </lineage>
</organism>
<reference evidence="1 2" key="1">
    <citation type="submission" date="2015-10" db="EMBL/GenBank/DDBJ databases">
        <title>Corynebacteirum lowii and Corynebacterium oculi species nova, derived from human clinical disease and and emended description of Corynebacterium mastiditis.</title>
        <authorList>
            <person name="Bernard K."/>
            <person name="Pacheco A.L."/>
            <person name="Mcdougall C."/>
            <person name="Burtx T."/>
            <person name="Weibe D."/>
            <person name="Tyler S."/>
            <person name="Olson A.B."/>
            <person name="Cnockaert M."/>
            <person name="Eguchi H."/>
            <person name="Kuwahara T."/>
            <person name="Nakayama-Imaohji H."/>
            <person name="Boudewijins M."/>
            <person name="Van Hoecke F."/>
            <person name="Bernier A.-M."/>
            <person name="Vandamme P."/>
        </authorList>
    </citation>
    <scope>NUCLEOTIDE SEQUENCE [LARGE SCALE GENOMIC DNA]</scope>
    <source>
        <strain evidence="1 2">NML 130210</strain>
    </source>
</reference>
<dbReference type="SUPFAM" id="SSF143100">
    <property type="entry name" value="TTHA1013/TTHA0281-like"/>
    <property type="match status" value="1"/>
</dbReference>
<dbReference type="EMBL" id="LKST01000004">
    <property type="protein sequence ID" value="KQB83300.1"/>
    <property type="molecule type" value="Genomic_DNA"/>
</dbReference>
<dbReference type="InterPro" id="IPR035069">
    <property type="entry name" value="TTHA1013/TTHA0281-like"/>
</dbReference>
<dbReference type="AlphaFoldDB" id="A0A0Q0YLE6"/>
<evidence type="ECO:0000313" key="1">
    <source>
        <dbReference type="EMBL" id="KQB83300.1"/>
    </source>
</evidence>
<sequence>MMMDAEKYTYQVFWSEEDQEYVATVLEFPSLSWLAPLRREAEDGLVNLVADVLEDMKESGEAVPTPFGAQTYSGKFQVRTSHSLHRDLVMEAAREGVSLNALINRKLSSV</sequence>
<dbReference type="SUPFAM" id="SSF47598">
    <property type="entry name" value="Ribbon-helix-helix"/>
    <property type="match status" value="1"/>
</dbReference>
<comment type="caution">
    <text evidence="1">The sequence shown here is derived from an EMBL/GenBank/DDBJ whole genome shotgun (WGS) entry which is preliminary data.</text>
</comment>
<gene>
    <name evidence="1" type="ORF">Cocul_02274</name>
</gene>
<dbReference type="Proteomes" id="UP000050517">
    <property type="component" value="Unassembled WGS sequence"/>
</dbReference>
<dbReference type="GO" id="GO:0006355">
    <property type="term" value="P:regulation of DNA-templated transcription"/>
    <property type="evidence" value="ECO:0007669"/>
    <property type="project" value="InterPro"/>
</dbReference>